<sequence length="283" mass="32283">MNSQKIDERSTDEKASLLYSVWSALLNESIVQDSEFFQRFRLSKSSVPKAPHFENCKLNTQVNKRLDARGKNGRFPPWTIWKGFLDIYPPSETDEQMRYLRRQAKSIGSYPPWISTNEICCTTLSMPHRKYKYKGKITGSDEDKYPFTRKVQRDIWSHQHPLNCRDPNVRFLVANSERLPGFGMGAQIAGMCELLAIAISEKRVLVTNYYNRADHDGFKGFVGPEFIKIKSNDVSNEAKQLEGLPSTKLASSVYGVLKIHSLDSGFGCDLVTCVDFQLLYSSD</sequence>
<accession>A0A438FKW4</accession>
<dbReference type="PANTHER" id="PTHR13132">
    <property type="entry name" value="ALPHA- 1,6 -FUCOSYLTRANSFERASE"/>
    <property type="match status" value="1"/>
</dbReference>
<protein>
    <submittedName>
        <fullName evidence="1">Uncharacterized protein</fullName>
    </submittedName>
</protein>
<evidence type="ECO:0000313" key="2">
    <source>
        <dbReference type="Proteomes" id="UP000288805"/>
    </source>
</evidence>
<organism evidence="1 2">
    <name type="scientific">Vitis vinifera</name>
    <name type="common">Grape</name>
    <dbReference type="NCBI Taxonomy" id="29760"/>
    <lineage>
        <taxon>Eukaryota</taxon>
        <taxon>Viridiplantae</taxon>
        <taxon>Streptophyta</taxon>
        <taxon>Embryophyta</taxon>
        <taxon>Tracheophyta</taxon>
        <taxon>Spermatophyta</taxon>
        <taxon>Magnoliopsida</taxon>
        <taxon>eudicotyledons</taxon>
        <taxon>Gunneridae</taxon>
        <taxon>Pentapetalae</taxon>
        <taxon>rosids</taxon>
        <taxon>Vitales</taxon>
        <taxon>Vitaceae</taxon>
        <taxon>Viteae</taxon>
        <taxon>Vitis</taxon>
    </lineage>
</organism>
<dbReference type="PANTHER" id="PTHR13132:SF29">
    <property type="entry name" value="ALPHA-(1,6)-FUCOSYLTRANSFERASE"/>
    <property type="match status" value="1"/>
</dbReference>
<dbReference type="AlphaFoldDB" id="A0A438FKW4"/>
<comment type="caution">
    <text evidence="1">The sequence shown here is derived from an EMBL/GenBank/DDBJ whole genome shotgun (WGS) entry which is preliminary data.</text>
</comment>
<name>A0A438FKW4_VITVI</name>
<dbReference type="EMBL" id="QGNW01000848">
    <property type="protein sequence ID" value="RVW60646.1"/>
    <property type="molecule type" value="Genomic_DNA"/>
</dbReference>
<proteinExistence type="predicted"/>
<gene>
    <name evidence="1" type="ORF">CK203_048849</name>
</gene>
<reference evidence="1 2" key="1">
    <citation type="journal article" date="2018" name="PLoS Genet.">
        <title>Population sequencing reveals clonal diversity and ancestral inbreeding in the grapevine cultivar Chardonnay.</title>
        <authorList>
            <person name="Roach M.J."/>
            <person name="Johnson D.L."/>
            <person name="Bohlmann J."/>
            <person name="van Vuuren H.J."/>
            <person name="Jones S.J."/>
            <person name="Pretorius I.S."/>
            <person name="Schmidt S.A."/>
            <person name="Borneman A.R."/>
        </authorList>
    </citation>
    <scope>NUCLEOTIDE SEQUENCE [LARGE SCALE GENOMIC DNA]</scope>
    <source>
        <strain evidence="2">cv. Chardonnay</strain>
        <tissue evidence="1">Leaf</tissue>
    </source>
</reference>
<dbReference type="Proteomes" id="UP000288805">
    <property type="component" value="Unassembled WGS sequence"/>
</dbReference>
<evidence type="ECO:0000313" key="1">
    <source>
        <dbReference type="EMBL" id="RVW60646.1"/>
    </source>
</evidence>